<sequence>MVPNLFVVLVAATIAADAADSETLDIDVAATIAAADSQTLDIDMARHIAENQQHSAEMPPQPPLQPNPPVWPDSVTVFGPDDAAEANAVMTRLSTTLNDRAAGHFSDERRAFLFKPGAYEMDVAVGYYVSVHGLGASPGDVVVAGPRGIYVDAMDKRAGGAGSLDTFWRSMENLERVGDLRWAVSQAAPLRRVRVGGDLVLHDGGAYASGGFLANAAVGGRVDFGSQQQWASRNVAVGRGATGGAWSLVYVGCEGVGASSAPGVEPRASVVPTTPLVAEKPFVVVDGETYALRVPEMKRGAAGYAFDEPSRDVPFERVFVADASKHGAEALQRALDAGLDVVLAPGVYELDAGLVVGRANAVVLGLGLATLVAPATGAPAVRVTAANARLAGVVLQAGDAPPGSSLLEWDGDGGVLSDVFARVGGPGSRAARADTMVRVAGAGVVLDNVWLWRADHAALAPGEAPRPGEVYHLVADGECYSETGLVVDGDDVVAYGLAVEHTLGDQLVWRGERGRVFFYQSELPYDVDQAFADAGHVGYRVTAAAHESVGAGIYSFFRDSQCLVPAAVAAPPTANFTNAFTKHLNGHPGILSVT</sequence>
<dbReference type="InterPro" id="IPR059186">
    <property type="entry name" value="SACTE_4363"/>
</dbReference>
<protein>
    <recommendedName>
        <fullName evidence="4">Pectate lyase superfamily protein domain-containing protein</fullName>
    </recommendedName>
</protein>
<feature type="chain" id="PRO_5046026666" description="Pectate lyase superfamily protein domain-containing protein" evidence="1">
    <location>
        <begin position="19"/>
        <end position="594"/>
    </location>
</feature>
<gene>
    <name evidence="2" type="ORF">SO694_000382111</name>
</gene>
<accession>A0ABR1FLY8</accession>
<dbReference type="Proteomes" id="UP001363151">
    <property type="component" value="Unassembled WGS sequence"/>
</dbReference>
<name>A0ABR1FLY8_AURAN</name>
<dbReference type="Gene3D" id="2.160.20.10">
    <property type="entry name" value="Single-stranded right-handed beta-helix, Pectin lyase-like"/>
    <property type="match status" value="1"/>
</dbReference>
<evidence type="ECO:0000313" key="2">
    <source>
        <dbReference type="EMBL" id="KAK7233253.1"/>
    </source>
</evidence>
<comment type="caution">
    <text evidence="2">The sequence shown here is derived from an EMBL/GenBank/DDBJ whole genome shotgun (WGS) entry which is preliminary data.</text>
</comment>
<keyword evidence="1" id="KW-0732">Signal</keyword>
<dbReference type="InterPro" id="IPR012334">
    <property type="entry name" value="Pectin_lyas_fold"/>
</dbReference>
<organism evidence="2 3">
    <name type="scientific">Aureococcus anophagefferens</name>
    <name type="common">Harmful bloom alga</name>
    <dbReference type="NCBI Taxonomy" id="44056"/>
    <lineage>
        <taxon>Eukaryota</taxon>
        <taxon>Sar</taxon>
        <taxon>Stramenopiles</taxon>
        <taxon>Ochrophyta</taxon>
        <taxon>Pelagophyceae</taxon>
        <taxon>Pelagomonadales</taxon>
        <taxon>Pelagomonadaceae</taxon>
        <taxon>Aureococcus</taxon>
    </lineage>
</organism>
<feature type="signal peptide" evidence="1">
    <location>
        <begin position="1"/>
        <end position="18"/>
    </location>
</feature>
<evidence type="ECO:0000256" key="1">
    <source>
        <dbReference type="SAM" id="SignalP"/>
    </source>
</evidence>
<evidence type="ECO:0000313" key="3">
    <source>
        <dbReference type="Proteomes" id="UP001363151"/>
    </source>
</evidence>
<dbReference type="EMBL" id="JBBJCI010000363">
    <property type="protein sequence ID" value="KAK7233253.1"/>
    <property type="molecule type" value="Genomic_DNA"/>
</dbReference>
<keyword evidence="3" id="KW-1185">Reference proteome</keyword>
<evidence type="ECO:0008006" key="4">
    <source>
        <dbReference type="Google" id="ProtNLM"/>
    </source>
</evidence>
<reference evidence="2 3" key="1">
    <citation type="submission" date="2024-03" db="EMBL/GenBank/DDBJ databases">
        <title>Aureococcus anophagefferens CCMP1851 and Kratosvirus quantuckense: Draft genome of a second virus-susceptible host strain in the model system.</title>
        <authorList>
            <person name="Chase E."/>
            <person name="Truchon A.R."/>
            <person name="Schepens W."/>
            <person name="Wilhelm S.W."/>
        </authorList>
    </citation>
    <scope>NUCLEOTIDE SEQUENCE [LARGE SCALE GENOMIC DNA]</scope>
    <source>
        <strain evidence="2 3">CCMP1851</strain>
    </source>
</reference>
<proteinExistence type="predicted"/>
<dbReference type="CDD" id="cd23669">
    <property type="entry name" value="GH55_SacteLam55A-like"/>
    <property type="match status" value="1"/>
</dbReference>